<evidence type="ECO:0000313" key="3">
    <source>
        <dbReference type="EMBL" id="KYK55754.1"/>
    </source>
</evidence>
<name>A0A151GF92_DRECN</name>
<feature type="chain" id="PRO_5007580439" evidence="2">
    <location>
        <begin position="19"/>
        <end position="338"/>
    </location>
</feature>
<comment type="caution">
    <text evidence="3">The sequence shown here is derived from an EMBL/GenBank/DDBJ whole genome shotgun (WGS) entry which is preliminary data.</text>
</comment>
<evidence type="ECO:0000313" key="4">
    <source>
        <dbReference type="Proteomes" id="UP000076580"/>
    </source>
</evidence>
<evidence type="ECO:0000256" key="1">
    <source>
        <dbReference type="SAM" id="MobiDB-lite"/>
    </source>
</evidence>
<gene>
    <name evidence="3" type="ORF">DCS_07718</name>
</gene>
<reference evidence="3 4" key="1">
    <citation type="journal article" date="2016" name="Sci. Rep.">
        <title>Insights into Adaptations to a Near-Obligate Nematode Endoparasitic Lifestyle from the Finished Genome of Drechmeria coniospora.</title>
        <authorList>
            <person name="Zhang L."/>
            <person name="Zhou Z."/>
            <person name="Guo Q."/>
            <person name="Fokkens L."/>
            <person name="Miskei M."/>
            <person name="Pocsi I."/>
            <person name="Zhang W."/>
            <person name="Chen M."/>
            <person name="Wang L."/>
            <person name="Sun Y."/>
            <person name="Donzelli B.G."/>
            <person name="Gibson D.M."/>
            <person name="Nelson D.R."/>
            <person name="Luo J.G."/>
            <person name="Rep M."/>
            <person name="Liu H."/>
            <person name="Yang S."/>
            <person name="Wang J."/>
            <person name="Krasnoff S.B."/>
            <person name="Xu Y."/>
            <person name="Molnar I."/>
            <person name="Lin M."/>
        </authorList>
    </citation>
    <scope>NUCLEOTIDE SEQUENCE [LARGE SCALE GENOMIC DNA]</scope>
    <source>
        <strain evidence="3 4">ARSEF 6962</strain>
    </source>
</reference>
<feature type="region of interest" description="Disordered" evidence="1">
    <location>
        <begin position="215"/>
        <end position="240"/>
    </location>
</feature>
<dbReference type="RefSeq" id="XP_040655106.1">
    <property type="nucleotide sequence ID" value="XM_040805002.1"/>
</dbReference>
<protein>
    <submittedName>
        <fullName evidence="3">Uncharacterized protein</fullName>
    </submittedName>
</protein>
<dbReference type="Proteomes" id="UP000076580">
    <property type="component" value="Chromosome 03"/>
</dbReference>
<evidence type="ECO:0000256" key="2">
    <source>
        <dbReference type="SAM" id="SignalP"/>
    </source>
</evidence>
<dbReference type="InParanoid" id="A0A151GF92"/>
<proteinExistence type="predicted"/>
<dbReference type="AlphaFoldDB" id="A0A151GF92"/>
<keyword evidence="2" id="KW-0732">Signal</keyword>
<organism evidence="3 4">
    <name type="scientific">Drechmeria coniospora</name>
    <name type="common">Nematophagous fungus</name>
    <name type="synonym">Meria coniospora</name>
    <dbReference type="NCBI Taxonomy" id="98403"/>
    <lineage>
        <taxon>Eukaryota</taxon>
        <taxon>Fungi</taxon>
        <taxon>Dikarya</taxon>
        <taxon>Ascomycota</taxon>
        <taxon>Pezizomycotina</taxon>
        <taxon>Sordariomycetes</taxon>
        <taxon>Hypocreomycetidae</taxon>
        <taxon>Hypocreales</taxon>
        <taxon>Ophiocordycipitaceae</taxon>
        <taxon>Drechmeria</taxon>
    </lineage>
</organism>
<keyword evidence="4" id="KW-1185">Reference proteome</keyword>
<accession>A0A151GF92</accession>
<dbReference type="GeneID" id="63720361"/>
<dbReference type="EMBL" id="LAYC01000003">
    <property type="protein sequence ID" value="KYK55754.1"/>
    <property type="molecule type" value="Genomic_DNA"/>
</dbReference>
<feature type="signal peptide" evidence="2">
    <location>
        <begin position="1"/>
        <end position="18"/>
    </location>
</feature>
<sequence>MYALLLLVPSVLAGGCMSFPGRADPLPGGLELAQLPEAPRLPTAQELRMQQIFADIMERQRELEAYQARVRSYEQTYRRVMPSLIGTMAGGRRQQLRHIRIWDSTPRVEGDPWVPERPVAEGTVAWDEYQSAVAGIRYSPEVLPDGNLAQEDRSRAYEITLDGDQYTRSYVQTLPERISLLPWVTVSEWAEGLPRPARRVATLCELAEAAVCSAASPPATNGDGRAGPPAPPRRRRRSDNAVADELRAEISQVTVWVGDTKVFNAPAYRGFADLLQAFSPRDSCQGPPMSVSVMDNATANTTDICLDDCDITSLRELQSQMAHSESAYGPLAKQLCYP</sequence>